<feature type="binding site" evidence="8 10">
    <location>
        <position position="104"/>
    </location>
    <ligand>
        <name>substrate</name>
    </ligand>
</feature>
<dbReference type="UniPathway" id="UPA00053">
    <property type="reaction ID" value="UER00086"/>
</dbReference>
<sequence>MLCATEPIEGDSSTMADKFHILLLNGPNLNLLGTREPDKYGHTTLAEIVSRLEQDAAALNVQLSHLQSNAEHELIDRIHQARGNTDFILINPAAFTHTSVALRDALLAVAIPFIEIHLTNVYAREPFRHHSYLSDVSAGVICGLGADGYHYGLQTAVKRLSTSN</sequence>
<dbReference type="GO" id="GO:0008652">
    <property type="term" value="P:amino acid biosynthetic process"/>
    <property type="evidence" value="ECO:0007669"/>
    <property type="project" value="UniProtKB-KW"/>
</dbReference>
<dbReference type="NCBIfam" id="TIGR01088">
    <property type="entry name" value="aroQ"/>
    <property type="match status" value="1"/>
</dbReference>
<proteinExistence type="inferred from homology"/>
<keyword evidence="8" id="KW-0057">Aromatic amino acid biosynthesis</keyword>
<dbReference type="HAMAP" id="MF_00169">
    <property type="entry name" value="AroQ"/>
    <property type="match status" value="1"/>
</dbReference>
<reference evidence="12 13" key="1">
    <citation type="journal article" date="2011" name="J. Bacteriol.">
        <title>Genome sequence of the plant-pathogenic bacterium Dickeya dadantii 3937.</title>
        <authorList>
            <person name="Glasner J.D."/>
            <person name="Yang C.H."/>
            <person name="Reverchon S."/>
            <person name="Hugouvieux-Cotte-Pattat N."/>
            <person name="Condemine G."/>
            <person name="Bohin J.P."/>
            <person name="Van Gijsegem F."/>
            <person name="Yang S."/>
            <person name="Franza T."/>
            <person name="Expert D."/>
            <person name="Plunkett G. III"/>
            <person name="San Francisco M.J."/>
            <person name="Charkowski A.O."/>
            <person name="Py B."/>
            <person name="Bell K."/>
            <person name="Rauscher L."/>
            <person name="Rodriguez-Palenzuela P."/>
            <person name="Toussaint A."/>
            <person name="Holeva M.C."/>
            <person name="He S.Y."/>
            <person name="Douet V."/>
            <person name="Boccara M."/>
            <person name="Blanco C."/>
            <person name="Toth I."/>
            <person name="Anderson B.D."/>
            <person name="Biehl B.S."/>
            <person name="Mau B."/>
            <person name="Flynn S.M."/>
            <person name="Barras F."/>
            <person name="Lindeberg M."/>
            <person name="Birch P.R."/>
            <person name="Tsuyumu S."/>
            <person name="Shi X."/>
            <person name="Hibbing M."/>
            <person name="Yap M.N."/>
            <person name="Carpentier M."/>
            <person name="Dassa E."/>
            <person name="Umehara M."/>
            <person name="Kim J.F."/>
            <person name="Rusch M."/>
            <person name="Soni P."/>
            <person name="Mayhew G.F."/>
            <person name="Fouts D.E."/>
            <person name="Gill S.R."/>
            <person name="Blattner F.R."/>
            <person name="Keen N.T."/>
            <person name="Perna N.T."/>
        </authorList>
    </citation>
    <scope>NUCLEOTIDE SEQUENCE [LARGE SCALE GENOMIC DNA]</scope>
    <source>
        <strain evidence="12 13">3937</strain>
    </source>
</reference>
<protein>
    <recommendedName>
        <fullName evidence="6 8">3-dehydroquinate dehydratase</fullName>
        <shortName evidence="8">3-dehydroquinase</shortName>
        <ecNumber evidence="6 8">4.2.1.10</ecNumber>
    </recommendedName>
    <alternativeName>
        <fullName evidence="8">Type II DHQase</fullName>
    </alternativeName>
</protein>
<dbReference type="HOGENOM" id="CLU_090968_1_0_6"/>
<dbReference type="GO" id="GO:0003855">
    <property type="term" value="F:3-dehydroquinate dehydratase activity"/>
    <property type="evidence" value="ECO:0007669"/>
    <property type="project" value="UniProtKB-UniRule"/>
</dbReference>
<organism evidence="12 13">
    <name type="scientific">Dickeya dadantii (strain 3937)</name>
    <name type="common">Erwinia chrysanthemi (strain 3937)</name>
    <dbReference type="NCBI Taxonomy" id="198628"/>
    <lineage>
        <taxon>Bacteria</taxon>
        <taxon>Pseudomonadati</taxon>
        <taxon>Pseudomonadota</taxon>
        <taxon>Gammaproteobacteria</taxon>
        <taxon>Enterobacterales</taxon>
        <taxon>Pectobacteriaceae</taxon>
        <taxon>Dickeya</taxon>
    </lineage>
</organism>
<evidence type="ECO:0000256" key="9">
    <source>
        <dbReference type="PIRSR" id="PIRSR001399-1"/>
    </source>
</evidence>
<dbReference type="GO" id="GO:0009073">
    <property type="term" value="P:aromatic amino acid family biosynthetic process"/>
    <property type="evidence" value="ECO:0007669"/>
    <property type="project" value="UniProtKB-KW"/>
</dbReference>
<dbReference type="NCBIfam" id="NF003805">
    <property type="entry name" value="PRK05395.1-2"/>
    <property type="match status" value="1"/>
</dbReference>
<comment type="subunit">
    <text evidence="5 8">Homododecamer.</text>
</comment>
<evidence type="ECO:0000313" key="13">
    <source>
        <dbReference type="Proteomes" id="UP000006859"/>
    </source>
</evidence>
<comment type="function">
    <text evidence="2 8">Catalyzes a trans-dehydration via an enolate intermediate.</text>
</comment>
<comment type="similarity">
    <text evidence="4 8">Belongs to the type-II 3-dehydroquinase family.</text>
</comment>
<evidence type="ECO:0000256" key="3">
    <source>
        <dbReference type="ARBA" id="ARBA00004902"/>
    </source>
</evidence>
<evidence type="ECO:0000256" key="10">
    <source>
        <dbReference type="PIRSR" id="PIRSR001399-2"/>
    </source>
</evidence>
<evidence type="ECO:0000256" key="1">
    <source>
        <dbReference type="ARBA" id="ARBA00001864"/>
    </source>
</evidence>
<comment type="pathway">
    <text evidence="3 8">Metabolic intermediate biosynthesis; chorismate biosynthesis; chorismate from D-erythrose 4-phosphate and phosphoenolpyruvate: step 3/7.</text>
</comment>
<accession>E0SH97</accession>
<dbReference type="GO" id="GO:0009423">
    <property type="term" value="P:chorismate biosynthetic process"/>
    <property type="evidence" value="ECO:0007669"/>
    <property type="project" value="UniProtKB-UniRule"/>
</dbReference>
<name>E0SH97_DICD3</name>
<dbReference type="GO" id="GO:0019631">
    <property type="term" value="P:quinate catabolic process"/>
    <property type="evidence" value="ECO:0007669"/>
    <property type="project" value="TreeGrafter"/>
</dbReference>
<keyword evidence="13" id="KW-1185">Reference proteome</keyword>
<dbReference type="Proteomes" id="UP000006859">
    <property type="component" value="Chromosome"/>
</dbReference>
<dbReference type="Gene3D" id="3.40.50.9100">
    <property type="entry name" value="Dehydroquinase, class II"/>
    <property type="match status" value="1"/>
</dbReference>
<keyword evidence="7 8" id="KW-0456">Lyase</keyword>
<evidence type="ECO:0000256" key="2">
    <source>
        <dbReference type="ARBA" id="ARBA00003924"/>
    </source>
</evidence>
<feature type="binding site" evidence="8 10">
    <location>
        <position position="97"/>
    </location>
    <ligand>
        <name>substrate</name>
    </ligand>
</feature>
<dbReference type="PANTHER" id="PTHR21272">
    <property type="entry name" value="CATABOLIC 3-DEHYDROQUINASE"/>
    <property type="match status" value="1"/>
</dbReference>
<feature type="binding site" evidence="8 10">
    <location>
        <position position="128"/>
    </location>
    <ligand>
        <name>substrate</name>
    </ligand>
</feature>
<dbReference type="PIRSF" id="PIRSF001399">
    <property type="entry name" value="DHquinase_II"/>
    <property type="match status" value="1"/>
</dbReference>
<feature type="binding site" evidence="8 10">
    <location>
        <position position="91"/>
    </location>
    <ligand>
        <name>substrate</name>
    </ligand>
</feature>
<evidence type="ECO:0000256" key="8">
    <source>
        <dbReference type="HAMAP-Rule" id="MF_00169"/>
    </source>
</evidence>
<dbReference type="InterPro" id="IPR036441">
    <property type="entry name" value="DHquinase_II_sf"/>
</dbReference>
<evidence type="ECO:0000256" key="7">
    <source>
        <dbReference type="ARBA" id="ARBA00023239"/>
    </source>
</evidence>
<dbReference type="Pfam" id="PF01220">
    <property type="entry name" value="DHquinase_II"/>
    <property type="match status" value="1"/>
</dbReference>
<dbReference type="PANTHER" id="PTHR21272:SF3">
    <property type="entry name" value="CATABOLIC 3-DEHYDROQUINASE"/>
    <property type="match status" value="1"/>
</dbReference>
<evidence type="ECO:0000256" key="6">
    <source>
        <dbReference type="ARBA" id="ARBA00012060"/>
    </source>
</evidence>
<dbReference type="eggNOG" id="COG0757">
    <property type="taxonomic scope" value="Bacteria"/>
</dbReference>
<dbReference type="KEGG" id="ddd:Dda3937_04029"/>
<keyword evidence="8" id="KW-0028">Amino-acid biosynthesis</keyword>
<dbReference type="EC" id="4.2.1.10" evidence="6 8"/>
<feature type="binding site" evidence="8 10">
    <location>
        <begin position="118"/>
        <end position="119"/>
    </location>
    <ligand>
        <name>substrate</name>
    </ligand>
</feature>
<dbReference type="NCBIfam" id="NF003804">
    <property type="entry name" value="PRK05395.1-1"/>
    <property type="match status" value="1"/>
</dbReference>
<gene>
    <name evidence="8 12" type="primary">aroQ</name>
    <name evidence="12" type="ordered locus">Dda3937_04029</name>
</gene>
<feature type="active site" description="Proton acceptor" evidence="8 9">
    <location>
        <position position="40"/>
    </location>
</feature>
<feature type="site" description="Transition state stabilizer" evidence="8 11">
    <location>
        <position position="35"/>
    </location>
</feature>
<evidence type="ECO:0000256" key="11">
    <source>
        <dbReference type="PIRSR" id="PIRSR001399-3"/>
    </source>
</evidence>
<evidence type="ECO:0000256" key="5">
    <source>
        <dbReference type="ARBA" id="ARBA00011193"/>
    </source>
</evidence>
<dbReference type="SUPFAM" id="SSF52304">
    <property type="entry name" value="Type II 3-dehydroquinate dehydratase"/>
    <property type="match status" value="1"/>
</dbReference>
<dbReference type="NCBIfam" id="NF003806">
    <property type="entry name" value="PRK05395.1-3"/>
    <property type="match status" value="1"/>
</dbReference>
<evidence type="ECO:0000256" key="4">
    <source>
        <dbReference type="ARBA" id="ARBA00011037"/>
    </source>
</evidence>
<dbReference type="STRING" id="198628.Dda3937_04029"/>
<dbReference type="PROSITE" id="PS01029">
    <property type="entry name" value="DEHYDROQUINASE_II"/>
    <property type="match status" value="1"/>
</dbReference>
<feature type="active site" description="Proton donor" evidence="8 9">
    <location>
        <position position="117"/>
    </location>
</feature>
<dbReference type="AlphaFoldDB" id="E0SH97"/>
<dbReference type="CDD" id="cd00466">
    <property type="entry name" value="DHQase_II"/>
    <property type="match status" value="1"/>
</dbReference>
<dbReference type="EMBL" id="CP002038">
    <property type="protein sequence ID" value="ADM96496.1"/>
    <property type="molecule type" value="Genomic_DNA"/>
</dbReference>
<dbReference type="InterPro" id="IPR018509">
    <property type="entry name" value="DHquinase_II_CS"/>
</dbReference>
<comment type="catalytic activity">
    <reaction evidence="1 8">
        <text>3-dehydroquinate = 3-dehydroshikimate + H2O</text>
        <dbReference type="Rhea" id="RHEA:21096"/>
        <dbReference type="ChEBI" id="CHEBI:15377"/>
        <dbReference type="ChEBI" id="CHEBI:16630"/>
        <dbReference type="ChEBI" id="CHEBI:32364"/>
        <dbReference type="EC" id="4.2.1.10"/>
    </reaction>
</comment>
<dbReference type="NCBIfam" id="NF003807">
    <property type="entry name" value="PRK05395.1-4"/>
    <property type="match status" value="1"/>
</dbReference>
<evidence type="ECO:0000313" key="12">
    <source>
        <dbReference type="EMBL" id="ADM96496.1"/>
    </source>
</evidence>
<dbReference type="InterPro" id="IPR001874">
    <property type="entry name" value="DHquinase_II"/>
</dbReference>